<protein>
    <submittedName>
        <fullName evidence="2">Uncharacterized protein</fullName>
    </submittedName>
</protein>
<feature type="transmembrane region" description="Helical" evidence="1">
    <location>
        <begin position="32"/>
        <end position="51"/>
    </location>
</feature>
<comment type="caution">
    <text evidence="2">The sequence shown here is derived from an EMBL/GenBank/DDBJ whole genome shotgun (WGS) entry which is preliminary data.</text>
</comment>
<keyword evidence="1" id="KW-0472">Membrane</keyword>
<dbReference type="EMBL" id="JAOAMU010000002">
    <property type="protein sequence ID" value="MCT2562042.1"/>
    <property type="molecule type" value="Genomic_DNA"/>
</dbReference>
<proteinExistence type="predicted"/>
<gene>
    <name evidence="2" type="ORF">N0B48_09095</name>
</gene>
<accession>A0ABT2IT95</accession>
<feature type="transmembrane region" description="Helical" evidence="1">
    <location>
        <begin position="7"/>
        <end position="26"/>
    </location>
</feature>
<reference evidence="2 3" key="1">
    <citation type="submission" date="2022-09" db="EMBL/GenBank/DDBJ databases">
        <title>Chryseobacterium oleae sp.nov., isolated from the inter-root soil of Pyrola calliantha H. Andr. in Tibet.</title>
        <authorList>
            <person name="Li Z."/>
        </authorList>
    </citation>
    <scope>NUCLEOTIDE SEQUENCE [LARGE SCALE GENOMIC DNA]</scope>
    <source>
        <strain evidence="3">pc1-10</strain>
    </source>
</reference>
<keyword evidence="3" id="KW-1185">Reference proteome</keyword>
<dbReference type="Proteomes" id="UP001525566">
    <property type="component" value="Unassembled WGS sequence"/>
</dbReference>
<dbReference type="RefSeq" id="WP_259838402.1">
    <property type="nucleotide sequence ID" value="NZ_JAOAMU010000002.1"/>
</dbReference>
<evidence type="ECO:0000256" key="1">
    <source>
        <dbReference type="SAM" id="Phobius"/>
    </source>
</evidence>
<evidence type="ECO:0000313" key="3">
    <source>
        <dbReference type="Proteomes" id="UP001525566"/>
    </source>
</evidence>
<feature type="transmembrane region" description="Helical" evidence="1">
    <location>
        <begin position="89"/>
        <end position="109"/>
    </location>
</feature>
<feature type="transmembrane region" description="Helical" evidence="1">
    <location>
        <begin position="58"/>
        <end position="77"/>
    </location>
</feature>
<keyword evidence="1" id="KW-0812">Transmembrane</keyword>
<name>A0ABT2IT95_9FLAO</name>
<keyword evidence="1" id="KW-1133">Transmembrane helix</keyword>
<sequence>MRTFVIIDFYVQLVMLMIGILLASFGGSNILLFYYVTGGAQLISFLIRLFLPIKKSVFYIIYGILIMPVWISILLAYTDYNISQFFDQVLFASLFYSPVMAVIYIYDYYNVYKSYP</sequence>
<evidence type="ECO:0000313" key="2">
    <source>
        <dbReference type="EMBL" id="MCT2562042.1"/>
    </source>
</evidence>
<organism evidence="2 3">
    <name type="scientific">Chryseobacterium herbae</name>
    <dbReference type="NCBI Taxonomy" id="2976476"/>
    <lineage>
        <taxon>Bacteria</taxon>
        <taxon>Pseudomonadati</taxon>
        <taxon>Bacteroidota</taxon>
        <taxon>Flavobacteriia</taxon>
        <taxon>Flavobacteriales</taxon>
        <taxon>Weeksellaceae</taxon>
        <taxon>Chryseobacterium group</taxon>
        <taxon>Chryseobacterium</taxon>
    </lineage>
</organism>